<name>A0A0C1FTT5_9SPHI</name>
<comment type="caution">
    <text evidence="1">The sequence shown here is derived from an EMBL/GenBank/DDBJ whole genome shotgun (WGS) entry which is preliminary data.</text>
</comment>
<accession>A0A0C1FTT5</accession>
<dbReference type="EMBL" id="JSYN01000031">
    <property type="protein sequence ID" value="KIA91314.1"/>
    <property type="molecule type" value="Genomic_DNA"/>
</dbReference>
<sequence>MDLLELKDRLHWANIPDRWYSLNEGLKPDACILYKNYSRWEFFYLDEKGGRNDFKVFSNAEEAYDYLWSKMEYLLRYSKIEPRKPNI</sequence>
<protein>
    <submittedName>
        <fullName evidence="1">Uncharacterized protein</fullName>
    </submittedName>
</protein>
<organism evidence="1 2">
    <name type="scientific">Pedobacter kyungheensis</name>
    <dbReference type="NCBI Taxonomy" id="1069985"/>
    <lineage>
        <taxon>Bacteria</taxon>
        <taxon>Pseudomonadati</taxon>
        <taxon>Bacteroidota</taxon>
        <taxon>Sphingobacteriia</taxon>
        <taxon>Sphingobacteriales</taxon>
        <taxon>Sphingobacteriaceae</taxon>
        <taxon>Pedobacter</taxon>
    </lineage>
</organism>
<gene>
    <name evidence="1" type="ORF">OC25_22030</name>
</gene>
<keyword evidence="2" id="KW-1185">Reference proteome</keyword>
<dbReference type="Proteomes" id="UP000031246">
    <property type="component" value="Unassembled WGS sequence"/>
</dbReference>
<proteinExistence type="predicted"/>
<reference evidence="1 2" key="1">
    <citation type="submission" date="2014-10" db="EMBL/GenBank/DDBJ databases">
        <title>Pedobacter Kyungheensis.</title>
        <authorList>
            <person name="Anderson B.M."/>
            <person name="Newman J.D."/>
        </authorList>
    </citation>
    <scope>NUCLEOTIDE SEQUENCE [LARGE SCALE GENOMIC DNA]</scope>
    <source>
        <strain evidence="1 2">KACC 16221</strain>
    </source>
</reference>
<evidence type="ECO:0000313" key="1">
    <source>
        <dbReference type="EMBL" id="KIA91314.1"/>
    </source>
</evidence>
<evidence type="ECO:0000313" key="2">
    <source>
        <dbReference type="Proteomes" id="UP000031246"/>
    </source>
</evidence>
<dbReference type="AlphaFoldDB" id="A0A0C1FTT5"/>